<gene>
    <name evidence="3" type="ORF">RclHR1_05480003</name>
</gene>
<protein>
    <submittedName>
        <fullName evidence="3">Uncharacterized protein</fullName>
    </submittedName>
</protein>
<feature type="coiled-coil region" evidence="1">
    <location>
        <begin position="267"/>
        <end position="302"/>
    </location>
</feature>
<evidence type="ECO:0000256" key="2">
    <source>
        <dbReference type="SAM" id="MobiDB-lite"/>
    </source>
</evidence>
<feature type="region of interest" description="Disordered" evidence="2">
    <location>
        <begin position="224"/>
        <end position="253"/>
    </location>
</feature>
<dbReference type="Proteomes" id="UP000247702">
    <property type="component" value="Unassembled WGS sequence"/>
</dbReference>
<keyword evidence="1" id="KW-0175">Coiled coil</keyword>
<keyword evidence="4" id="KW-1185">Reference proteome</keyword>
<proteinExistence type="predicted"/>
<organism evidence="3 4">
    <name type="scientific">Rhizophagus clarus</name>
    <dbReference type="NCBI Taxonomy" id="94130"/>
    <lineage>
        <taxon>Eukaryota</taxon>
        <taxon>Fungi</taxon>
        <taxon>Fungi incertae sedis</taxon>
        <taxon>Mucoromycota</taxon>
        <taxon>Glomeromycotina</taxon>
        <taxon>Glomeromycetes</taxon>
        <taxon>Glomerales</taxon>
        <taxon>Glomeraceae</taxon>
        <taxon>Rhizophagus</taxon>
    </lineage>
</organism>
<sequence>MAFKRIMALTNEWEISAYLPRVQKNLTFARIFTNIESPLTHIKICLKIYLDVFIADQHKGQALGLGQYLNSRYLHLTPTEHLENVDKNKQLSNEIRNSMYLIPTLDTKDDVLAVIDKIQNCGESEAAAWAKDKLTPWVLSGISSAFTKMDRTIWNKTPNNTNVGESAHENVNRDGRNLSILAGVIRQRACFDKRQWESVNVYEQYNVPDSYRDKSELARQIQQDEKRAEKRRKCKQSSGIIKKQKSNSRNKENVIKITDDENPRLVGLEQQKKINSLEQEMLNIQKQKNDELEREITLIEKRNRLLGL</sequence>
<evidence type="ECO:0000256" key="1">
    <source>
        <dbReference type="SAM" id="Coils"/>
    </source>
</evidence>
<accession>A0A2Z6S4E8</accession>
<dbReference type="EMBL" id="BEXD01003924">
    <property type="protein sequence ID" value="GBC04020.1"/>
    <property type="molecule type" value="Genomic_DNA"/>
</dbReference>
<evidence type="ECO:0000313" key="3">
    <source>
        <dbReference type="EMBL" id="GBC04020.1"/>
    </source>
</evidence>
<comment type="caution">
    <text evidence="3">The sequence shown here is derived from an EMBL/GenBank/DDBJ whole genome shotgun (WGS) entry which is preliminary data.</text>
</comment>
<reference evidence="3 4" key="1">
    <citation type="submission" date="2017-11" db="EMBL/GenBank/DDBJ databases">
        <title>The genome of Rhizophagus clarus HR1 reveals common genetic basis of auxotrophy among arbuscular mycorrhizal fungi.</title>
        <authorList>
            <person name="Kobayashi Y."/>
        </authorList>
    </citation>
    <scope>NUCLEOTIDE SEQUENCE [LARGE SCALE GENOMIC DNA]</scope>
    <source>
        <strain evidence="3 4">HR1</strain>
    </source>
</reference>
<evidence type="ECO:0000313" key="4">
    <source>
        <dbReference type="Proteomes" id="UP000247702"/>
    </source>
</evidence>
<dbReference type="AlphaFoldDB" id="A0A2Z6S4E8"/>
<name>A0A2Z6S4E8_9GLOM</name>